<dbReference type="RefSeq" id="WP_221031268.1">
    <property type="nucleotide sequence ID" value="NZ_CP139781.1"/>
</dbReference>
<dbReference type="PROSITE" id="PS51373">
    <property type="entry name" value="HIPIP"/>
    <property type="match status" value="1"/>
</dbReference>
<keyword evidence="1 7" id="KW-0813">Transport</keyword>
<name>A0ABZ1C3U3_9BACT</name>
<evidence type="ECO:0000256" key="5">
    <source>
        <dbReference type="ARBA" id="ARBA00023004"/>
    </source>
</evidence>
<keyword evidence="5 7" id="KW-0408">Iron</keyword>
<dbReference type="InterPro" id="IPR036369">
    <property type="entry name" value="HIPIP_sf"/>
</dbReference>
<dbReference type="InterPro" id="IPR006311">
    <property type="entry name" value="TAT_signal"/>
</dbReference>
<comment type="similarity">
    <text evidence="7">Belongs to the high-potential iron-sulfur protein (HiPIP) family.</text>
</comment>
<keyword evidence="3 7" id="KW-0479">Metal-binding</keyword>
<evidence type="ECO:0000256" key="2">
    <source>
        <dbReference type="ARBA" id="ARBA00022485"/>
    </source>
</evidence>
<sequence length="107" mass="11437">MNTTNPRRRFLKQFAATVGAAALLPLAARAAGAEELTETDPTAMALGYKKDTTKVDKTKYPQHTPAQKCSGCALYTGKPGDKQGPCTAFANKIVKADGWCMAYAKKP</sequence>
<evidence type="ECO:0000256" key="8">
    <source>
        <dbReference type="SAM" id="SignalP"/>
    </source>
</evidence>
<reference evidence="10 11" key="2">
    <citation type="submission" date="2023-12" db="EMBL/GenBank/DDBJ databases">
        <title>Description of an unclassified Opitutus bacterium of Verrucomicrobiota.</title>
        <authorList>
            <person name="Zhang D.-F."/>
        </authorList>
    </citation>
    <scope>NUCLEOTIDE SEQUENCE [LARGE SCALE GENOMIC DNA]</scope>
    <source>
        <strain evidence="10 11">WL0086</strain>
    </source>
</reference>
<dbReference type="Proteomes" id="UP000738431">
    <property type="component" value="Chromosome"/>
</dbReference>
<feature type="signal peptide" evidence="8">
    <location>
        <begin position="1"/>
        <end position="30"/>
    </location>
</feature>
<evidence type="ECO:0000256" key="1">
    <source>
        <dbReference type="ARBA" id="ARBA00022448"/>
    </source>
</evidence>
<keyword evidence="6 7" id="KW-0411">Iron-sulfur</keyword>
<keyword evidence="4 7" id="KW-0249">Electron transport</keyword>
<gene>
    <name evidence="10" type="ORF">K1X11_016105</name>
</gene>
<feature type="domain" description="High potential iron-sulfur proteins family profile" evidence="9">
    <location>
        <begin position="30"/>
        <end position="107"/>
    </location>
</feature>
<accession>A0ABZ1C3U3</accession>
<organism evidence="10 11">
    <name type="scientific">Actomonas aquatica</name>
    <dbReference type="NCBI Taxonomy" id="2866162"/>
    <lineage>
        <taxon>Bacteria</taxon>
        <taxon>Pseudomonadati</taxon>
        <taxon>Verrucomicrobiota</taxon>
        <taxon>Opitutia</taxon>
        <taxon>Opitutales</taxon>
        <taxon>Opitutaceae</taxon>
        <taxon>Actomonas</taxon>
    </lineage>
</organism>
<comment type="subunit">
    <text evidence="7">Homodimer.</text>
</comment>
<evidence type="ECO:0000313" key="11">
    <source>
        <dbReference type="Proteomes" id="UP000738431"/>
    </source>
</evidence>
<protein>
    <recommendedName>
        <fullName evidence="7">High-potential iron-sulfur protein</fullName>
        <shortName evidence="7">HiPIP</shortName>
    </recommendedName>
</protein>
<keyword evidence="8" id="KW-0732">Signal</keyword>
<feature type="chain" id="PRO_5046449112" description="High-potential iron-sulfur protein" evidence="8">
    <location>
        <begin position="31"/>
        <end position="107"/>
    </location>
</feature>
<evidence type="ECO:0000313" key="10">
    <source>
        <dbReference type="EMBL" id="WRQ86339.1"/>
    </source>
</evidence>
<evidence type="ECO:0000259" key="9">
    <source>
        <dbReference type="PROSITE" id="PS51373"/>
    </source>
</evidence>
<dbReference type="Gene3D" id="4.10.490.10">
    <property type="entry name" value="High potential iron-sulphur protein"/>
    <property type="match status" value="1"/>
</dbReference>
<keyword evidence="2 7" id="KW-0004">4Fe-4S</keyword>
<evidence type="ECO:0000256" key="7">
    <source>
        <dbReference type="RuleBase" id="RU000620"/>
    </source>
</evidence>
<dbReference type="EMBL" id="CP139781">
    <property type="protein sequence ID" value="WRQ86339.1"/>
    <property type="molecule type" value="Genomic_DNA"/>
</dbReference>
<reference evidence="10 11" key="1">
    <citation type="submission" date="2021-08" db="EMBL/GenBank/DDBJ databases">
        <authorList>
            <person name="Zhang D."/>
            <person name="Zhang A."/>
            <person name="Wang L."/>
        </authorList>
    </citation>
    <scope>NUCLEOTIDE SEQUENCE [LARGE SCALE GENOMIC DNA]</scope>
    <source>
        <strain evidence="10 11">WL0086</strain>
    </source>
</reference>
<dbReference type="PROSITE" id="PS51318">
    <property type="entry name" value="TAT"/>
    <property type="match status" value="1"/>
</dbReference>
<dbReference type="SUPFAM" id="SSF57652">
    <property type="entry name" value="HIPIP (high potential iron protein)"/>
    <property type="match status" value="1"/>
</dbReference>
<evidence type="ECO:0000256" key="6">
    <source>
        <dbReference type="ARBA" id="ARBA00023014"/>
    </source>
</evidence>
<proteinExistence type="inferred from homology"/>
<dbReference type="Pfam" id="PF01355">
    <property type="entry name" value="HIPIP"/>
    <property type="match status" value="1"/>
</dbReference>
<dbReference type="InterPro" id="IPR000170">
    <property type="entry name" value="High_potential_FeS_prot"/>
</dbReference>
<comment type="function">
    <text evidence="7">Specific class of high-redox-potential 4Fe-4S ferredoxins. Functions in anaerobic electron transport in most purple and in some other photosynthetic bacteria and in at least one genus (Paracoccus) of halophilic, denitrifying bacteria.</text>
</comment>
<keyword evidence="11" id="KW-1185">Reference proteome</keyword>
<evidence type="ECO:0000256" key="4">
    <source>
        <dbReference type="ARBA" id="ARBA00022982"/>
    </source>
</evidence>
<evidence type="ECO:0000256" key="3">
    <source>
        <dbReference type="ARBA" id="ARBA00022723"/>
    </source>
</evidence>